<evidence type="ECO:0000256" key="3">
    <source>
        <dbReference type="SAM" id="MobiDB-lite"/>
    </source>
</evidence>
<dbReference type="SMART" id="SM00267">
    <property type="entry name" value="GGDEF"/>
    <property type="match status" value="1"/>
</dbReference>
<dbReference type="AlphaFoldDB" id="M7PPW1"/>
<dbReference type="PANTHER" id="PTHR45138:SF9">
    <property type="entry name" value="DIGUANYLATE CYCLASE DGCM-RELATED"/>
    <property type="match status" value="1"/>
</dbReference>
<dbReference type="Pfam" id="PF00990">
    <property type="entry name" value="GGDEF"/>
    <property type="match status" value="1"/>
</dbReference>
<dbReference type="Proteomes" id="UP000012019">
    <property type="component" value="Unassembled WGS sequence"/>
</dbReference>
<dbReference type="EMBL" id="APHR01000054">
    <property type="protein sequence ID" value="EMR12504.1"/>
    <property type="molecule type" value="Genomic_DNA"/>
</dbReference>
<evidence type="ECO:0000313" key="6">
    <source>
        <dbReference type="Proteomes" id="UP000012019"/>
    </source>
</evidence>
<evidence type="ECO:0000256" key="1">
    <source>
        <dbReference type="ARBA" id="ARBA00012528"/>
    </source>
</evidence>
<dbReference type="STRING" id="1286106.MPL1_09967"/>
<proteinExistence type="predicted"/>
<dbReference type="PANTHER" id="PTHR45138">
    <property type="entry name" value="REGULATORY COMPONENTS OF SENSORY TRANSDUCTION SYSTEM"/>
    <property type="match status" value="1"/>
</dbReference>
<name>M7PPW1_9GAMM</name>
<dbReference type="NCBIfam" id="TIGR00254">
    <property type="entry name" value="GGDEF"/>
    <property type="match status" value="1"/>
</dbReference>
<dbReference type="GO" id="GO:0005886">
    <property type="term" value="C:plasma membrane"/>
    <property type="evidence" value="ECO:0007669"/>
    <property type="project" value="TreeGrafter"/>
</dbReference>
<dbReference type="PROSITE" id="PS50887">
    <property type="entry name" value="GGDEF"/>
    <property type="match status" value="1"/>
</dbReference>
<dbReference type="GO" id="GO:0052621">
    <property type="term" value="F:diguanylate cyclase activity"/>
    <property type="evidence" value="ECO:0007669"/>
    <property type="project" value="UniProtKB-EC"/>
</dbReference>
<dbReference type="eggNOG" id="COG3706">
    <property type="taxonomic scope" value="Bacteria"/>
</dbReference>
<dbReference type="InterPro" id="IPR000160">
    <property type="entry name" value="GGDEF_dom"/>
</dbReference>
<dbReference type="InterPro" id="IPR029787">
    <property type="entry name" value="Nucleotide_cyclase"/>
</dbReference>
<evidence type="ECO:0000313" key="5">
    <source>
        <dbReference type="EMBL" id="EMR12504.1"/>
    </source>
</evidence>
<dbReference type="EC" id="2.7.7.65" evidence="1"/>
<organism evidence="5 6">
    <name type="scientific">Methylophaga lonarensis MPL</name>
    <dbReference type="NCBI Taxonomy" id="1286106"/>
    <lineage>
        <taxon>Bacteria</taxon>
        <taxon>Pseudomonadati</taxon>
        <taxon>Pseudomonadota</taxon>
        <taxon>Gammaproteobacteria</taxon>
        <taxon>Thiotrichales</taxon>
        <taxon>Piscirickettsiaceae</taxon>
        <taxon>Methylophaga</taxon>
    </lineage>
</organism>
<dbReference type="PATRIC" id="fig|1286106.3.peg.1995"/>
<feature type="region of interest" description="Disordered" evidence="3">
    <location>
        <begin position="155"/>
        <end position="175"/>
    </location>
</feature>
<comment type="catalytic activity">
    <reaction evidence="2">
        <text>2 GTP = 3',3'-c-di-GMP + 2 diphosphate</text>
        <dbReference type="Rhea" id="RHEA:24898"/>
        <dbReference type="ChEBI" id="CHEBI:33019"/>
        <dbReference type="ChEBI" id="CHEBI:37565"/>
        <dbReference type="ChEBI" id="CHEBI:58805"/>
        <dbReference type="EC" id="2.7.7.65"/>
    </reaction>
</comment>
<dbReference type="GO" id="GO:0043709">
    <property type="term" value="P:cell adhesion involved in single-species biofilm formation"/>
    <property type="evidence" value="ECO:0007669"/>
    <property type="project" value="TreeGrafter"/>
</dbReference>
<keyword evidence="6" id="KW-1185">Reference proteome</keyword>
<gene>
    <name evidence="5" type="ORF">MPL1_09967</name>
</gene>
<sequence>MSRRSDTENLSPHHGVVTQSAFIELLASHWQNAQKAQYSLSLFVIDIDHFNNLTDKASISHQVFETLGQLFHRKTDALTRFGRNKILLMTTELSFKEAGLMAQRIHQAIQALALTSPQTPSGQVTVSIGHTTYTPAQEDDFGVLDQLSETLKHQQAASDQGGNTSHTRLYSQILK</sequence>
<comment type="caution">
    <text evidence="5">The sequence shown here is derived from an EMBL/GenBank/DDBJ whole genome shotgun (WGS) entry which is preliminary data.</text>
</comment>
<protein>
    <recommendedName>
        <fullName evidence="1">diguanylate cyclase</fullName>
        <ecNumber evidence="1">2.7.7.65</ecNumber>
    </recommendedName>
</protein>
<dbReference type="SUPFAM" id="SSF55073">
    <property type="entry name" value="Nucleotide cyclase"/>
    <property type="match status" value="1"/>
</dbReference>
<accession>M7PPW1</accession>
<reference evidence="5 6" key="1">
    <citation type="journal article" date="2013" name="Genome Announc.">
        <title>Draft Genome Sequence of Methylophaga lonarensis MPLT, a Haloalkaliphilic (Non-Methane-Utilizing) Methylotroph.</title>
        <authorList>
            <person name="Shetty S.A."/>
            <person name="Marathe N.P."/>
            <person name="Munot H."/>
            <person name="Antony C.P."/>
            <person name="Dhotre D.P."/>
            <person name="Murrell J.C."/>
            <person name="Shouche Y.S."/>
        </authorList>
    </citation>
    <scope>NUCLEOTIDE SEQUENCE [LARGE SCALE GENOMIC DNA]</scope>
    <source>
        <strain evidence="5 6">MPL</strain>
    </source>
</reference>
<dbReference type="InterPro" id="IPR050469">
    <property type="entry name" value="Diguanylate_Cyclase"/>
</dbReference>
<dbReference type="RefSeq" id="WP_009726963.1">
    <property type="nucleotide sequence ID" value="NZ_APHR01000054.1"/>
</dbReference>
<dbReference type="Gene3D" id="3.30.70.270">
    <property type="match status" value="1"/>
</dbReference>
<dbReference type="GO" id="GO:1902201">
    <property type="term" value="P:negative regulation of bacterial-type flagellum-dependent cell motility"/>
    <property type="evidence" value="ECO:0007669"/>
    <property type="project" value="TreeGrafter"/>
</dbReference>
<evidence type="ECO:0000256" key="2">
    <source>
        <dbReference type="ARBA" id="ARBA00034247"/>
    </source>
</evidence>
<evidence type="ECO:0000259" key="4">
    <source>
        <dbReference type="PROSITE" id="PS50887"/>
    </source>
</evidence>
<dbReference type="OrthoDB" id="5609409at2"/>
<dbReference type="InterPro" id="IPR043128">
    <property type="entry name" value="Rev_trsase/Diguanyl_cyclase"/>
</dbReference>
<feature type="domain" description="GGDEF" evidence="4">
    <location>
        <begin position="38"/>
        <end position="170"/>
    </location>
</feature>